<dbReference type="Gene3D" id="2.30.30.170">
    <property type="match status" value="1"/>
</dbReference>
<organism evidence="4 5">
    <name type="scientific">Lactobacillus helveticus</name>
    <name type="common">Lactobacillus suntoryeus</name>
    <dbReference type="NCBI Taxonomy" id="1587"/>
    <lineage>
        <taxon>Bacteria</taxon>
        <taxon>Bacillati</taxon>
        <taxon>Bacillota</taxon>
        <taxon>Bacilli</taxon>
        <taxon>Lactobacillales</taxon>
        <taxon>Lactobacillaceae</taxon>
        <taxon>Lactobacillus</taxon>
    </lineage>
</organism>
<dbReference type="InterPro" id="IPR000253">
    <property type="entry name" value="FHA_dom"/>
</dbReference>
<feature type="transmembrane region" description="Helical" evidence="2">
    <location>
        <begin position="7"/>
        <end position="25"/>
    </location>
</feature>
<dbReference type="RefSeq" id="WP_236652547.1">
    <property type="nucleotide sequence ID" value="NZ_BLYO01000044.1"/>
</dbReference>
<gene>
    <name evidence="4" type="ORF">LHEH8_01840</name>
</gene>
<evidence type="ECO:0000256" key="1">
    <source>
        <dbReference type="ARBA" id="ARBA00022729"/>
    </source>
</evidence>
<evidence type="ECO:0000313" key="4">
    <source>
        <dbReference type="EMBL" id="GFO98428.1"/>
    </source>
</evidence>
<comment type="caution">
    <text evidence="4">The sequence shown here is derived from an EMBL/GenBank/DDBJ whole genome shotgun (WGS) entry which is preliminary data.</text>
</comment>
<dbReference type="AlphaFoldDB" id="A0A8H9F789"/>
<keyword evidence="1" id="KW-0732">Signal</keyword>
<reference evidence="4" key="1">
    <citation type="submission" date="2020-07" db="EMBL/GenBank/DDBJ databases">
        <title>Draft genome sequence of Lactobacillus helveticus strain H-8.</title>
        <authorList>
            <person name="Endo A."/>
            <person name="Maeno S."/>
            <person name="Kido Y."/>
        </authorList>
    </citation>
    <scope>NUCLEOTIDE SEQUENCE</scope>
    <source>
        <strain evidence="4">H-8</strain>
    </source>
</reference>
<keyword evidence="2" id="KW-1133">Transmembrane helix</keyword>
<evidence type="ECO:0000256" key="2">
    <source>
        <dbReference type="SAM" id="Phobius"/>
    </source>
</evidence>
<keyword evidence="2" id="KW-0472">Membrane</keyword>
<dbReference type="PROSITE" id="PS50006">
    <property type="entry name" value="FHA_DOMAIN"/>
    <property type="match status" value="1"/>
</dbReference>
<dbReference type="InterPro" id="IPR038200">
    <property type="entry name" value="GW_dom_sf"/>
</dbReference>
<evidence type="ECO:0000259" key="3">
    <source>
        <dbReference type="PROSITE" id="PS50006"/>
    </source>
</evidence>
<sequence length="555" mass="64035">MNIMKKFLYFIILPILISFILYFYLPLKINPLKNGSIVLKPAPVTTYTNVQTKLAGPHDFPIYRNISKDGGINAFTSTKDFSNGLLQSLKSAQTKQGRFYQLTVNGRQIGWVNEKFFLRSKLLAAKHVSLTRNPYYSFPVRDAISYIADKHGTLIDPKKVSASQNFVNSTTPGKFTIKLKYHHLKTTINVHVRPNLNEGITVANRTAIAGPSLVKTFSGSSKSSSPNWNPENNYQPETKINRYYDNKHNLMITQFYQPRFHSLTPQPTPLNQIGVIPQGISLKQNQLTVSYFSEPNVEWGHLVTYNLNHLSDPLKSQNLLTMKWREFKNTSRNIAISPYMKLGHGQSIGMTKKYIYVLASSNKEANPDKSEEIFQISRKNYQINHLWTIKVWNRSSYYPRYFHNACFINSHLMYVTFHNASKGLYEYWKLSRNGNTWMPTEIGATQSDFVKNNSPLQGFASSRSKFYLAFNDNLFIITHPGKLIQHYQFHTLRETEGIAVENDRPYIELARRPELLQIKNQQNKKELIITNYEVRPKSETLLGLLLCLNLIKNKR</sequence>
<dbReference type="InterPro" id="IPR025987">
    <property type="entry name" value="GW_dom"/>
</dbReference>
<dbReference type="Proteomes" id="UP000618094">
    <property type="component" value="Unassembled WGS sequence"/>
</dbReference>
<evidence type="ECO:0000313" key="5">
    <source>
        <dbReference type="Proteomes" id="UP000618094"/>
    </source>
</evidence>
<accession>A0A8H9F789</accession>
<feature type="domain" description="FHA" evidence="3">
    <location>
        <begin position="103"/>
        <end position="160"/>
    </location>
</feature>
<name>A0A8H9F789_LACHE</name>
<dbReference type="EMBL" id="BLYO01000044">
    <property type="protein sequence ID" value="GFO98428.1"/>
    <property type="molecule type" value="Genomic_DNA"/>
</dbReference>
<dbReference type="Pfam" id="PF13457">
    <property type="entry name" value="GW"/>
    <property type="match status" value="1"/>
</dbReference>
<protein>
    <recommendedName>
        <fullName evidence="3">FHA domain-containing protein</fullName>
    </recommendedName>
</protein>
<keyword evidence="2" id="KW-0812">Transmembrane</keyword>
<dbReference type="SUPFAM" id="SSF82057">
    <property type="entry name" value="Prokaryotic SH3-related domain"/>
    <property type="match status" value="1"/>
</dbReference>
<proteinExistence type="predicted"/>